<accession>A0A370K3M5</accession>
<dbReference type="Gene3D" id="3.40.50.300">
    <property type="entry name" value="P-loop containing nucleotide triphosphate hydrolases"/>
    <property type="match status" value="1"/>
</dbReference>
<evidence type="ECO:0000313" key="12">
    <source>
        <dbReference type="EMBL" id="RDI97244.1"/>
    </source>
</evidence>
<dbReference type="PROSITE" id="PS00211">
    <property type="entry name" value="ABC_TRANSPORTER_1"/>
    <property type="match status" value="1"/>
</dbReference>
<dbReference type="RefSeq" id="WP_114826580.1">
    <property type="nucleotide sequence ID" value="NZ_QQSY01000006.1"/>
</dbReference>
<name>A0A370K3M5_9GAMM</name>
<feature type="domain" description="ABC transporter" evidence="10">
    <location>
        <begin position="355"/>
        <end position="590"/>
    </location>
</feature>
<dbReference type="GO" id="GO:0015421">
    <property type="term" value="F:ABC-type oligopeptide transporter activity"/>
    <property type="evidence" value="ECO:0007669"/>
    <property type="project" value="TreeGrafter"/>
</dbReference>
<evidence type="ECO:0000256" key="1">
    <source>
        <dbReference type="ARBA" id="ARBA00004651"/>
    </source>
</evidence>
<feature type="transmembrane region" description="Helical" evidence="9">
    <location>
        <begin position="152"/>
        <end position="170"/>
    </location>
</feature>
<dbReference type="GO" id="GO:0005886">
    <property type="term" value="C:plasma membrane"/>
    <property type="evidence" value="ECO:0007669"/>
    <property type="project" value="UniProtKB-SubCell"/>
</dbReference>
<keyword evidence="3" id="KW-1003">Cell membrane</keyword>
<dbReference type="PROSITE" id="PS50929">
    <property type="entry name" value="ABC_TM1F"/>
    <property type="match status" value="1"/>
</dbReference>
<dbReference type="SUPFAM" id="SSF52540">
    <property type="entry name" value="P-loop containing nucleoside triphosphate hydrolases"/>
    <property type="match status" value="1"/>
</dbReference>
<feature type="transmembrane region" description="Helical" evidence="9">
    <location>
        <begin position="37"/>
        <end position="57"/>
    </location>
</feature>
<feature type="transmembrane region" description="Helical" evidence="9">
    <location>
        <begin position="286"/>
        <end position="307"/>
    </location>
</feature>
<feature type="transmembrane region" description="Helical" evidence="9">
    <location>
        <begin position="176"/>
        <end position="195"/>
    </location>
</feature>
<dbReference type="InterPro" id="IPR039421">
    <property type="entry name" value="Type_1_exporter"/>
</dbReference>
<feature type="transmembrane region" description="Helical" evidence="9">
    <location>
        <begin position="261"/>
        <end position="280"/>
    </location>
</feature>
<keyword evidence="8 9" id="KW-0472">Membrane</keyword>
<dbReference type="SMART" id="SM00382">
    <property type="entry name" value="AAA"/>
    <property type="match status" value="1"/>
</dbReference>
<dbReference type="GO" id="GO:0016887">
    <property type="term" value="F:ATP hydrolysis activity"/>
    <property type="evidence" value="ECO:0007669"/>
    <property type="project" value="InterPro"/>
</dbReference>
<dbReference type="AlphaFoldDB" id="A0A370K3M5"/>
<dbReference type="Pfam" id="PF00005">
    <property type="entry name" value="ABC_tran"/>
    <property type="match status" value="1"/>
</dbReference>
<proteinExistence type="predicted"/>
<keyword evidence="2" id="KW-0813">Transport</keyword>
<evidence type="ECO:0000256" key="6">
    <source>
        <dbReference type="ARBA" id="ARBA00022840"/>
    </source>
</evidence>
<feature type="domain" description="ABC transmembrane type-1" evidence="11">
    <location>
        <begin position="39"/>
        <end position="321"/>
    </location>
</feature>
<dbReference type="InterPro" id="IPR017871">
    <property type="entry name" value="ABC_transporter-like_CS"/>
</dbReference>
<keyword evidence="4 9" id="KW-0812">Transmembrane</keyword>
<dbReference type="InterPro" id="IPR003439">
    <property type="entry name" value="ABC_transporter-like_ATP-bd"/>
</dbReference>
<dbReference type="CDD" id="cd18550">
    <property type="entry name" value="ABC_6TM_exporter_like"/>
    <property type="match status" value="1"/>
</dbReference>
<dbReference type="FunFam" id="3.40.50.300:FF:000221">
    <property type="entry name" value="Multidrug ABC transporter ATP-binding protein"/>
    <property type="match status" value="1"/>
</dbReference>
<comment type="caution">
    <text evidence="12">The sequence shown here is derived from an EMBL/GenBank/DDBJ whole genome shotgun (WGS) entry which is preliminary data.</text>
</comment>
<comment type="subcellular location">
    <subcellularLocation>
        <location evidence="1">Cell membrane</location>
        <topology evidence="1">Multi-pass membrane protein</topology>
    </subcellularLocation>
</comment>
<dbReference type="PANTHER" id="PTHR43394">
    <property type="entry name" value="ATP-DEPENDENT PERMEASE MDL1, MITOCHONDRIAL"/>
    <property type="match status" value="1"/>
</dbReference>
<sequence>MSAFHFNYQSRPADVTMKLDDWRRIARHVLPKWRHSLQLVFCIVMSAALAVVPGLMMRDVFDQAIPQHSLPLLFALVGGMVGASLAGNLLGVWQSQIATRLGQSVIFDIRSQMYARLQQQSLRFYTHTRSAEALSRLQNDSSSIQGVVSNTLVNLVSNSLTVLAIALVILKLDWRLALVALGILPIFILPTRKVGQARGRIAGRTQEQIAEFNSYVQERLSIGGFLLMRLFGTREVEQQRFEQKAGDIRDSVIQQNMLGRWFLMFITSFASIGPALIYLVGGWQAIAGAISTGTIVAFVTYLGRLYAPASALVNAQVELISATALFRRIFEYLDLPIELPDAQPAVAITHPRGELRFEHVSLAYDAGGRKVLDDISFELPPGKMVALVGPSGAGKTSTTYLATRLYDPSAGSVTLDGVDLRSIDFATLARLTASVTQEAIFFNATVKDSLLYAKPDATDAELERACRLAQVHEVIAAMPQGLMTVIGEKGYKLSGGERQRLALARIALRDPKLVILDEATSSLDSQSESLINEALETLLAGRSSLVIAHRLSTIVRADLILVMDQGRIVDRGTHAELLSRGGLYAELCRKQFLGHTS</sequence>
<keyword evidence="13" id="KW-1185">Reference proteome</keyword>
<evidence type="ECO:0000256" key="3">
    <source>
        <dbReference type="ARBA" id="ARBA00022475"/>
    </source>
</evidence>
<evidence type="ECO:0000256" key="8">
    <source>
        <dbReference type="ARBA" id="ARBA00023136"/>
    </source>
</evidence>
<evidence type="ECO:0000256" key="9">
    <source>
        <dbReference type="SAM" id="Phobius"/>
    </source>
</evidence>
<evidence type="ECO:0000256" key="2">
    <source>
        <dbReference type="ARBA" id="ARBA00022448"/>
    </source>
</evidence>
<reference evidence="12 13" key="1">
    <citation type="submission" date="2018-07" db="EMBL/GenBank/DDBJ databases">
        <title>Dyella solisilvae sp. nov., isolated from the pine and broad-leaved mixed forest soil.</title>
        <authorList>
            <person name="Gao Z."/>
            <person name="Qiu L."/>
        </authorList>
    </citation>
    <scope>NUCLEOTIDE SEQUENCE [LARGE SCALE GENOMIC DNA]</scope>
    <source>
        <strain evidence="12 13">DHG54</strain>
    </source>
</reference>
<dbReference type="Gene3D" id="1.20.1560.10">
    <property type="entry name" value="ABC transporter type 1, transmembrane domain"/>
    <property type="match status" value="1"/>
</dbReference>
<dbReference type="InterPro" id="IPR027417">
    <property type="entry name" value="P-loop_NTPase"/>
</dbReference>
<evidence type="ECO:0000256" key="4">
    <source>
        <dbReference type="ARBA" id="ARBA00022692"/>
    </source>
</evidence>
<dbReference type="EMBL" id="QQSY01000006">
    <property type="protein sequence ID" value="RDI97244.1"/>
    <property type="molecule type" value="Genomic_DNA"/>
</dbReference>
<evidence type="ECO:0000259" key="10">
    <source>
        <dbReference type="PROSITE" id="PS50893"/>
    </source>
</evidence>
<dbReference type="PANTHER" id="PTHR43394:SF1">
    <property type="entry name" value="ATP-BINDING CASSETTE SUB-FAMILY B MEMBER 10, MITOCHONDRIAL"/>
    <property type="match status" value="1"/>
</dbReference>
<evidence type="ECO:0000256" key="7">
    <source>
        <dbReference type="ARBA" id="ARBA00022989"/>
    </source>
</evidence>
<evidence type="ECO:0000259" key="11">
    <source>
        <dbReference type="PROSITE" id="PS50929"/>
    </source>
</evidence>
<dbReference type="Proteomes" id="UP000254711">
    <property type="component" value="Unassembled WGS sequence"/>
</dbReference>
<dbReference type="InterPro" id="IPR003593">
    <property type="entry name" value="AAA+_ATPase"/>
</dbReference>
<dbReference type="SUPFAM" id="SSF90123">
    <property type="entry name" value="ABC transporter transmembrane region"/>
    <property type="match status" value="1"/>
</dbReference>
<feature type="transmembrane region" description="Helical" evidence="9">
    <location>
        <begin position="69"/>
        <end position="93"/>
    </location>
</feature>
<dbReference type="Pfam" id="PF00664">
    <property type="entry name" value="ABC_membrane"/>
    <property type="match status" value="1"/>
</dbReference>
<dbReference type="InterPro" id="IPR011527">
    <property type="entry name" value="ABC1_TM_dom"/>
</dbReference>
<dbReference type="InterPro" id="IPR036640">
    <property type="entry name" value="ABC1_TM_sf"/>
</dbReference>
<evidence type="ECO:0000256" key="5">
    <source>
        <dbReference type="ARBA" id="ARBA00022741"/>
    </source>
</evidence>
<gene>
    <name evidence="12" type="ORF">DVT68_18000</name>
</gene>
<protein>
    <submittedName>
        <fullName evidence="12">ABC transporter ATP-binding protein</fullName>
    </submittedName>
</protein>
<dbReference type="OrthoDB" id="9806127at2"/>
<keyword evidence="7 9" id="KW-1133">Transmembrane helix</keyword>
<keyword evidence="6 12" id="KW-0067">ATP-binding</keyword>
<dbReference type="PROSITE" id="PS50893">
    <property type="entry name" value="ABC_TRANSPORTER_2"/>
    <property type="match status" value="1"/>
</dbReference>
<keyword evidence="5" id="KW-0547">Nucleotide-binding</keyword>
<dbReference type="GO" id="GO:0005524">
    <property type="term" value="F:ATP binding"/>
    <property type="evidence" value="ECO:0007669"/>
    <property type="project" value="UniProtKB-KW"/>
</dbReference>
<evidence type="ECO:0000313" key="13">
    <source>
        <dbReference type="Proteomes" id="UP000254711"/>
    </source>
</evidence>
<organism evidence="12 13">
    <name type="scientific">Dyella solisilvae</name>
    <dbReference type="NCBI Taxonomy" id="1920168"/>
    <lineage>
        <taxon>Bacteria</taxon>
        <taxon>Pseudomonadati</taxon>
        <taxon>Pseudomonadota</taxon>
        <taxon>Gammaproteobacteria</taxon>
        <taxon>Lysobacterales</taxon>
        <taxon>Rhodanobacteraceae</taxon>
        <taxon>Dyella</taxon>
    </lineage>
</organism>